<protein>
    <submittedName>
        <fullName evidence="1">Uncharacterized protein</fullName>
    </submittedName>
</protein>
<dbReference type="EMBL" id="JAKEIP010000275">
    <property type="protein sequence ID" value="MCF1599152.1"/>
    <property type="molecule type" value="Genomic_DNA"/>
</dbReference>
<comment type="caution">
    <text evidence="1">The sequence shown here is derived from an EMBL/GenBank/DDBJ whole genome shotgun (WGS) entry which is preliminary data.</text>
</comment>
<dbReference type="Proteomes" id="UP001139384">
    <property type="component" value="Unassembled WGS sequence"/>
</dbReference>
<gene>
    <name evidence="1" type="ORF">L0P92_37205</name>
</gene>
<organism evidence="1 2">
    <name type="scientific">Streptomyces muensis</name>
    <dbReference type="NCBI Taxonomy" id="1077944"/>
    <lineage>
        <taxon>Bacteria</taxon>
        <taxon>Bacillati</taxon>
        <taxon>Actinomycetota</taxon>
        <taxon>Actinomycetes</taxon>
        <taxon>Kitasatosporales</taxon>
        <taxon>Streptomycetaceae</taxon>
        <taxon>Streptomyces</taxon>
    </lineage>
</organism>
<reference evidence="1" key="1">
    <citation type="submission" date="2022-01" db="EMBL/GenBank/DDBJ databases">
        <title>Draft Genome Sequences of Seven Type Strains of the Genus Streptomyces.</title>
        <authorList>
            <person name="Aziz S."/>
            <person name="Coretto E."/>
            <person name="Chronakova A."/>
            <person name="Sproer C."/>
            <person name="Huber K."/>
            <person name="Nouioui I."/>
            <person name="Gross H."/>
        </authorList>
    </citation>
    <scope>NUCLEOTIDE SEQUENCE</scope>
    <source>
        <strain evidence="1">DSM 103493</strain>
    </source>
</reference>
<sequence>MAAYTPNFPGFGSVMEETWIRVRAEAKAEDVLRAFEVRGIEVSASVRKRVMACNELELLGIWFDRSLTVETAEELFADK</sequence>
<accession>A0A9X1Q577</accession>
<keyword evidence="2" id="KW-1185">Reference proteome</keyword>
<evidence type="ECO:0000313" key="1">
    <source>
        <dbReference type="EMBL" id="MCF1599152.1"/>
    </source>
</evidence>
<dbReference type="AlphaFoldDB" id="A0A9X1Q577"/>
<dbReference type="RefSeq" id="WP_234767487.1">
    <property type="nucleotide sequence ID" value="NZ_JAKEIP010000275.1"/>
</dbReference>
<evidence type="ECO:0000313" key="2">
    <source>
        <dbReference type="Proteomes" id="UP001139384"/>
    </source>
</evidence>
<name>A0A9X1Q577_STRM4</name>
<proteinExistence type="predicted"/>